<dbReference type="CDD" id="cd11528">
    <property type="entry name" value="NTP-PPase_MazG_Nterm"/>
    <property type="match status" value="1"/>
</dbReference>
<evidence type="ECO:0000256" key="1">
    <source>
        <dbReference type="SAM" id="MobiDB-lite"/>
    </source>
</evidence>
<dbReference type="Gene3D" id="1.10.287.1080">
    <property type="entry name" value="MazG-like"/>
    <property type="match status" value="2"/>
</dbReference>
<dbReference type="Pfam" id="PF03819">
    <property type="entry name" value="MazG"/>
    <property type="match status" value="1"/>
</dbReference>
<dbReference type="InterPro" id="IPR011551">
    <property type="entry name" value="NTP_PyrPHydrolase_MazG"/>
</dbReference>
<evidence type="ECO:0000313" key="3">
    <source>
        <dbReference type="EMBL" id="MBG3875903.1"/>
    </source>
</evidence>
<accession>A0ABS0J0G4</accession>
<evidence type="ECO:0000313" key="4">
    <source>
        <dbReference type="Proteomes" id="UP001194469"/>
    </source>
</evidence>
<dbReference type="PANTHER" id="PTHR30522">
    <property type="entry name" value="NUCLEOSIDE TRIPHOSPHATE PYROPHOSPHOHYDROLASE"/>
    <property type="match status" value="1"/>
</dbReference>
<dbReference type="InterPro" id="IPR004518">
    <property type="entry name" value="MazG-like_dom"/>
</dbReference>
<dbReference type="NCBIfam" id="TIGR00444">
    <property type="entry name" value="mazG"/>
    <property type="match status" value="1"/>
</dbReference>
<reference evidence="3 4" key="1">
    <citation type="submission" date="2019-08" db="EMBL/GenBank/DDBJ databases">
        <authorList>
            <person name="Luo N."/>
        </authorList>
    </citation>
    <scope>NUCLEOTIDE SEQUENCE [LARGE SCALE GENOMIC DNA]</scope>
    <source>
        <strain evidence="3 4">NCIMB 9442</strain>
    </source>
</reference>
<feature type="compositionally biased region" description="Low complexity" evidence="1">
    <location>
        <begin position="145"/>
        <end position="161"/>
    </location>
</feature>
<dbReference type="GO" id="GO:0047429">
    <property type="term" value="F:nucleoside triphosphate diphosphatase activity"/>
    <property type="evidence" value="ECO:0007669"/>
    <property type="project" value="UniProtKB-EC"/>
</dbReference>
<feature type="domain" description="NTP pyrophosphohydrolase MazG-like" evidence="2">
    <location>
        <begin position="36"/>
        <end position="109"/>
    </location>
</feature>
<organism evidence="3 4">
    <name type="scientific">Nitratidesulfovibrio oxamicus</name>
    <dbReference type="NCBI Taxonomy" id="32016"/>
    <lineage>
        <taxon>Bacteria</taxon>
        <taxon>Pseudomonadati</taxon>
        <taxon>Thermodesulfobacteriota</taxon>
        <taxon>Desulfovibrionia</taxon>
        <taxon>Desulfovibrionales</taxon>
        <taxon>Desulfovibrionaceae</taxon>
        <taxon>Nitratidesulfovibrio</taxon>
    </lineage>
</organism>
<comment type="caution">
    <text evidence="3">The sequence shown here is derived from an EMBL/GenBank/DDBJ whole genome shotgun (WGS) entry which is preliminary data.</text>
</comment>
<dbReference type="NCBIfam" id="NF007113">
    <property type="entry name" value="PRK09562.1"/>
    <property type="match status" value="1"/>
</dbReference>
<dbReference type="EC" id="3.6.1.9" evidence="3"/>
<gene>
    <name evidence="3" type="primary">mazG</name>
    <name evidence="3" type="ORF">FVW20_02385</name>
</gene>
<protein>
    <submittedName>
        <fullName evidence="3">Nucleoside triphosphate pyrophosphohydrolase</fullName>
        <ecNumber evidence="3">3.6.1.9</ecNumber>
    </submittedName>
</protein>
<dbReference type="CDD" id="cd11529">
    <property type="entry name" value="NTP-PPase_MazG_Cterm"/>
    <property type="match status" value="1"/>
</dbReference>
<dbReference type="SUPFAM" id="SSF101386">
    <property type="entry name" value="all-alpha NTP pyrophosphatases"/>
    <property type="match status" value="2"/>
</dbReference>
<dbReference type="InterPro" id="IPR048015">
    <property type="entry name" value="NTP-PPase_MazG-like_N"/>
</dbReference>
<dbReference type="InterPro" id="IPR048011">
    <property type="entry name" value="NTP-PPase_MazG-like_C"/>
</dbReference>
<sequence>MSTESASPNSPHSLQAITDVIDRLLAPEGCPWDREQTPESLADYVIEECFELVEAIRSGKVHDVREELGDVMFLLAFIGRLYADKGAFTLADAVEGNAAKMIRRHPHVFAEGECASREELLRNWERIKREEKAAAMAEDADAEGDAQAAPADGASGDAPGGVFDSLPKGLPPLVKAYRLHSKAARVDFTWESDEDVEQQVEAEWLEWLDASASGDKERQEQELGDFLFTIVELGRRKGIKANAALDYATLKFLRRFEGMEALARERGLDFPNLPFEEKDALWNEVKAAEKA</sequence>
<dbReference type="Proteomes" id="UP001194469">
    <property type="component" value="Unassembled WGS sequence"/>
</dbReference>
<name>A0ABS0J0G4_9BACT</name>
<keyword evidence="4" id="KW-1185">Reference proteome</keyword>
<dbReference type="RefSeq" id="WP_196608137.1">
    <property type="nucleotide sequence ID" value="NZ_VRYY01000049.1"/>
</dbReference>
<dbReference type="EMBL" id="VRYY01000049">
    <property type="protein sequence ID" value="MBG3875903.1"/>
    <property type="molecule type" value="Genomic_DNA"/>
</dbReference>
<proteinExistence type="predicted"/>
<dbReference type="PANTHER" id="PTHR30522:SF0">
    <property type="entry name" value="NUCLEOSIDE TRIPHOSPHATE PYROPHOSPHOHYDROLASE"/>
    <property type="match status" value="1"/>
</dbReference>
<feature type="region of interest" description="Disordered" evidence="1">
    <location>
        <begin position="134"/>
        <end position="162"/>
    </location>
</feature>
<evidence type="ECO:0000259" key="2">
    <source>
        <dbReference type="Pfam" id="PF03819"/>
    </source>
</evidence>
<keyword evidence="3" id="KW-0378">Hydrolase</keyword>